<dbReference type="GO" id="GO:0003700">
    <property type="term" value="F:DNA-binding transcription factor activity"/>
    <property type="evidence" value="ECO:0007669"/>
    <property type="project" value="InterPro"/>
</dbReference>
<evidence type="ECO:0000256" key="1">
    <source>
        <dbReference type="ARBA" id="ARBA00023015"/>
    </source>
</evidence>
<keyword evidence="3" id="KW-0804">Transcription</keyword>
<evidence type="ECO:0000256" key="3">
    <source>
        <dbReference type="ARBA" id="ARBA00023163"/>
    </source>
</evidence>
<keyword evidence="1" id="KW-0805">Transcription regulation</keyword>
<dbReference type="SUPFAM" id="SSF46689">
    <property type="entry name" value="Homeodomain-like"/>
    <property type="match status" value="1"/>
</dbReference>
<dbReference type="EMBL" id="LSEF01000089">
    <property type="protein sequence ID" value="OAF11571.1"/>
    <property type="molecule type" value="Genomic_DNA"/>
</dbReference>
<evidence type="ECO:0000313" key="6">
    <source>
        <dbReference type="Proteomes" id="UP000077173"/>
    </source>
</evidence>
<gene>
    <name evidence="5" type="ORF">AXW67_22410</name>
</gene>
<dbReference type="SMART" id="SM00342">
    <property type="entry name" value="HTH_ARAC"/>
    <property type="match status" value="1"/>
</dbReference>
<name>A0A176YXQ6_9BRAD</name>
<dbReference type="Pfam" id="PF14525">
    <property type="entry name" value="AraC_binding_2"/>
    <property type="match status" value="1"/>
</dbReference>
<keyword evidence="6" id="KW-1185">Reference proteome</keyword>
<dbReference type="Pfam" id="PF12833">
    <property type="entry name" value="HTH_18"/>
    <property type="match status" value="1"/>
</dbReference>
<dbReference type="PANTHER" id="PTHR46796:SF6">
    <property type="entry name" value="ARAC SUBFAMILY"/>
    <property type="match status" value="1"/>
</dbReference>
<dbReference type="InterPro" id="IPR035418">
    <property type="entry name" value="AraC-bd_2"/>
</dbReference>
<accession>A0A176YXQ6</accession>
<feature type="domain" description="HTH araC/xylS-type" evidence="4">
    <location>
        <begin position="216"/>
        <end position="317"/>
    </location>
</feature>
<dbReference type="InterPro" id="IPR009057">
    <property type="entry name" value="Homeodomain-like_sf"/>
</dbReference>
<dbReference type="InterPro" id="IPR018060">
    <property type="entry name" value="HTH_AraC"/>
</dbReference>
<dbReference type="RefSeq" id="WP_063680582.1">
    <property type="nucleotide sequence ID" value="NZ_LSEF01000089.1"/>
</dbReference>
<reference evidence="5 6" key="1">
    <citation type="submission" date="2016-02" db="EMBL/GenBank/DDBJ databases">
        <title>Draft genome sequence of the strain BR 10247T Bradyrhizobium neotropicale isolated from nodules of Centrolobium paraense.</title>
        <authorList>
            <person name="Simoes-Araujo J.L."/>
            <person name="Barauna A.C."/>
            <person name="Silva K."/>
            <person name="Zilli J.E."/>
        </authorList>
    </citation>
    <scope>NUCLEOTIDE SEQUENCE [LARGE SCALE GENOMIC DNA]</scope>
    <source>
        <strain evidence="5 6">BR 10247</strain>
    </source>
</reference>
<comment type="caution">
    <text evidence="5">The sequence shown here is derived from an EMBL/GenBank/DDBJ whole genome shotgun (WGS) entry which is preliminary data.</text>
</comment>
<dbReference type="AlphaFoldDB" id="A0A176YXQ6"/>
<dbReference type="PANTHER" id="PTHR46796">
    <property type="entry name" value="HTH-TYPE TRANSCRIPTIONAL ACTIVATOR RHAS-RELATED"/>
    <property type="match status" value="1"/>
</dbReference>
<organism evidence="5 6">
    <name type="scientific">Bradyrhizobium neotropicale</name>
    <dbReference type="NCBI Taxonomy" id="1497615"/>
    <lineage>
        <taxon>Bacteria</taxon>
        <taxon>Pseudomonadati</taxon>
        <taxon>Pseudomonadota</taxon>
        <taxon>Alphaproteobacteria</taxon>
        <taxon>Hyphomicrobiales</taxon>
        <taxon>Nitrobacteraceae</taxon>
        <taxon>Bradyrhizobium</taxon>
    </lineage>
</organism>
<dbReference type="GO" id="GO:0043565">
    <property type="term" value="F:sequence-specific DNA binding"/>
    <property type="evidence" value="ECO:0007669"/>
    <property type="project" value="InterPro"/>
</dbReference>
<sequence length="322" mass="35995">MAVNDNELIQIRVSSAPYAQSGQLDAFLEAYGRKMFRMEIEPLGSHPLQLDAMLRSLPNFAMASGPRSPMRVWRSAELIDNDDLLLITIARGAGELNQHGRAATIGDGEAVLTANGAPINFAIPVPSRTMTYRFSRDLLRAHIPNLDDRVARPIARDSQALRLLVGYSGVLNDQSALATVELRRAVSTHVHELAALLLGGKAEAHLVGGFRAARLKALKDDILQRIAQCSLSVDEIARSQQISERYIRRLFADDGTTFTDFVREARLARAWQMLTDPRHPHRPIHVIAFESGFGDLSYFNRVFRQRYRMTPSDARELARQQS</sequence>
<proteinExistence type="predicted"/>
<dbReference type="Gene3D" id="1.10.10.60">
    <property type="entry name" value="Homeodomain-like"/>
    <property type="match status" value="1"/>
</dbReference>
<evidence type="ECO:0000256" key="2">
    <source>
        <dbReference type="ARBA" id="ARBA00023125"/>
    </source>
</evidence>
<dbReference type="PROSITE" id="PS01124">
    <property type="entry name" value="HTH_ARAC_FAMILY_2"/>
    <property type="match status" value="1"/>
</dbReference>
<evidence type="ECO:0000259" key="4">
    <source>
        <dbReference type="PROSITE" id="PS01124"/>
    </source>
</evidence>
<evidence type="ECO:0000313" key="5">
    <source>
        <dbReference type="EMBL" id="OAF11571.1"/>
    </source>
</evidence>
<dbReference type="Proteomes" id="UP000077173">
    <property type="component" value="Unassembled WGS sequence"/>
</dbReference>
<dbReference type="InterPro" id="IPR050204">
    <property type="entry name" value="AraC_XylS_family_regulators"/>
</dbReference>
<keyword evidence="2" id="KW-0238">DNA-binding</keyword>
<protein>
    <recommendedName>
        <fullName evidence="4">HTH araC/xylS-type domain-containing protein</fullName>
    </recommendedName>
</protein>